<keyword evidence="4 8" id="KW-0812">Transmembrane</keyword>
<evidence type="ECO:0000256" key="7">
    <source>
        <dbReference type="SAM" id="MobiDB-lite"/>
    </source>
</evidence>
<dbReference type="RefSeq" id="WP_147926487.1">
    <property type="nucleotide sequence ID" value="NZ_VKAC01000006.1"/>
</dbReference>
<feature type="compositionally biased region" description="Basic and acidic residues" evidence="7">
    <location>
        <begin position="747"/>
        <end position="756"/>
    </location>
</feature>
<feature type="domain" description="SSD" evidence="9">
    <location>
        <begin position="184"/>
        <end position="333"/>
    </location>
</feature>
<dbReference type="InterPro" id="IPR050545">
    <property type="entry name" value="Mycobact_MmpL"/>
</dbReference>
<feature type="transmembrane region" description="Helical" evidence="8">
    <location>
        <begin position="279"/>
        <end position="305"/>
    </location>
</feature>
<dbReference type="OrthoDB" id="7051771at2"/>
<dbReference type="InterPro" id="IPR004869">
    <property type="entry name" value="MMPL_dom"/>
</dbReference>
<dbReference type="InterPro" id="IPR001036">
    <property type="entry name" value="Acrflvin-R"/>
</dbReference>
<dbReference type="PANTHER" id="PTHR33406">
    <property type="entry name" value="MEMBRANE PROTEIN MJ1562-RELATED"/>
    <property type="match status" value="1"/>
</dbReference>
<dbReference type="InterPro" id="IPR000731">
    <property type="entry name" value="SSD"/>
</dbReference>
<keyword evidence="3" id="KW-1003">Cell membrane</keyword>
<evidence type="ECO:0000256" key="8">
    <source>
        <dbReference type="SAM" id="Phobius"/>
    </source>
</evidence>
<dbReference type="EMBL" id="VKAC01000006">
    <property type="protein sequence ID" value="TXR56055.1"/>
    <property type="molecule type" value="Genomic_DNA"/>
</dbReference>
<name>A0A5C8ZD88_9ACTN</name>
<keyword evidence="11" id="KW-1185">Reference proteome</keyword>
<evidence type="ECO:0000313" key="10">
    <source>
        <dbReference type="EMBL" id="TXR56055.1"/>
    </source>
</evidence>
<keyword evidence="5 8" id="KW-1133">Transmembrane helix</keyword>
<evidence type="ECO:0000256" key="4">
    <source>
        <dbReference type="ARBA" id="ARBA00022692"/>
    </source>
</evidence>
<feature type="transmembrane region" description="Helical" evidence="8">
    <location>
        <begin position="607"/>
        <end position="628"/>
    </location>
</feature>
<feature type="transmembrane region" description="Helical" evidence="8">
    <location>
        <begin position="387"/>
        <end position="406"/>
    </location>
</feature>
<comment type="subcellular location">
    <subcellularLocation>
        <location evidence="1">Cell membrane</location>
        <topology evidence="1">Multi-pass membrane protein</topology>
    </subcellularLocation>
</comment>
<dbReference type="Pfam" id="PF03176">
    <property type="entry name" value="MMPL"/>
    <property type="match status" value="2"/>
</dbReference>
<evidence type="ECO:0000313" key="11">
    <source>
        <dbReference type="Proteomes" id="UP000321234"/>
    </source>
</evidence>
<dbReference type="PRINTS" id="PR00702">
    <property type="entry name" value="ACRIFLAVINRP"/>
</dbReference>
<feature type="transmembrane region" description="Helical" evidence="8">
    <location>
        <begin position="176"/>
        <end position="196"/>
    </location>
</feature>
<dbReference type="AlphaFoldDB" id="A0A5C8ZD88"/>
<evidence type="ECO:0000256" key="6">
    <source>
        <dbReference type="ARBA" id="ARBA00023136"/>
    </source>
</evidence>
<comment type="similarity">
    <text evidence="2">Belongs to the resistance-nodulation-cell division (RND) (TC 2.A.6) family. MmpL subfamily.</text>
</comment>
<evidence type="ECO:0000256" key="1">
    <source>
        <dbReference type="ARBA" id="ARBA00004651"/>
    </source>
</evidence>
<feature type="transmembrane region" description="Helical" evidence="8">
    <location>
        <begin position="235"/>
        <end position="258"/>
    </location>
</feature>
<dbReference type="PANTHER" id="PTHR33406:SF11">
    <property type="entry name" value="MEMBRANE PROTEIN SCO6666-RELATED"/>
    <property type="match status" value="1"/>
</dbReference>
<evidence type="ECO:0000256" key="3">
    <source>
        <dbReference type="ARBA" id="ARBA00022475"/>
    </source>
</evidence>
<proteinExistence type="inferred from homology"/>
<evidence type="ECO:0000256" key="2">
    <source>
        <dbReference type="ARBA" id="ARBA00010157"/>
    </source>
</evidence>
<feature type="transmembrane region" description="Helical" evidence="8">
    <location>
        <begin position="208"/>
        <end position="229"/>
    </location>
</feature>
<evidence type="ECO:0000256" key="5">
    <source>
        <dbReference type="ARBA" id="ARBA00022989"/>
    </source>
</evidence>
<feature type="transmembrane region" description="Helical" evidence="8">
    <location>
        <begin position="543"/>
        <end position="562"/>
    </location>
</feature>
<protein>
    <submittedName>
        <fullName evidence="10">MMPL family transporter</fullName>
    </submittedName>
</protein>
<feature type="transmembrane region" description="Helical" evidence="8">
    <location>
        <begin position="649"/>
        <end position="676"/>
    </location>
</feature>
<keyword evidence="6 8" id="KW-0472">Membrane</keyword>
<dbReference type="GO" id="GO:0022857">
    <property type="term" value="F:transmembrane transporter activity"/>
    <property type="evidence" value="ECO:0007669"/>
    <property type="project" value="InterPro"/>
</dbReference>
<gene>
    <name evidence="10" type="ORF">FMM08_11420</name>
</gene>
<dbReference type="SUPFAM" id="SSF82866">
    <property type="entry name" value="Multidrug efflux transporter AcrB transmembrane domain"/>
    <property type="match status" value="2"/>
</dbReference>
<evidence type="ECO:0000259" key="9">
    <source>
        <dbReference type="PROSITE" id="PS50156"/>
    </source>
</evidence>
<feature type="region of interest" description="Disordered" evidence="7">
    <location>
        <begin position="744"/>
        <end position="764"/>
    </location>
</feature>
<sequence length="764" mass="77718">MATFLQRLGRACHSRRWLVLAVWLVVLAAVGGSAAAFSKPFTADVTIPGLESTKALSTLQERFGAAAAGGDGATARVVVQVPQGQTVTDPADAQRIGQLVAELGELPQVEGVSNPFDQASPTVSPDLRAAYVDVRYGVPTGDITEASRTALVDAVEGAATGGWDAAVGGQAVTDPAALGGVGEVLGVVVAVVVLLVTYGTLVTAGLNLLTALIGVGVGALGIVAATALTDVQSTTTILAIMLGLAVGIDYGLFVLSRLRQELLAGRSVPDAVGVATGTAGSAVVTAGLTVVIALAGLSVVGIPFLTQMGVAAAATVAVAVLVALTLLPALAGVLGLRLLSRRQRHHLQRMRETTGRLDVEPHAQHAHAARRAGVLPAWARFVTRQRLVSLLAVVVVLGVVAVPVFSLRTTLGDDSTAEEGSQQRRAYDLVAQHWGPGVAGPLLVLVDGGADPTQQAAQLAAEVEGLPDVATDLPGGGVVGPVPSPDGTAALVTVIPASGPSTEATTDLVSDIRALRTSGGGQVSVTGSTAVSVDISAKLNGALPVYLAVVVGLALVLLLVVFRSVLVPVTAVLGFLLTVGAALGATVAIFEWGWLQQLVNANGEAPIISFAPILVVGILFGLAMDYQIFIVSRIHEAHSRASRSEEPMVAVVSGFGAAAPVVVAAATIMLSVFGGFVPEGNATIKPIAFALAVGVLFDAVLVRMVLIPAVLALLGRAAWWLPRWLRWLPELDVEGRAVEASLASGARGERPGEATGERTGAAAH</sequence>
<feature type="transmembrane region" description="Helical" evidence="8">
    <location>
        <begin position="569"/>
        <end position="595"/>
    </location>
</feature>
<dbReference type="GO" id="GO:0005886">
    <property type="term" value="C:plasma membrane"/>
    <property type="evidence" value="ECO:0007669"/>
    <property type="project" value="UniProtKB-SubCell"/>
</dbReference>
<dbReference type="Proteomes" id="UP000321234">
    <property type="component" value="Unassembled WGS sequence"/>
</dbReference>
<feature type="transmembrane region" description="Helical" evidence="8">
    <location>
        <begin position="688"/>
        <end position="714"/>
    </location>
</feature>
<comment type="caution">
    <text evidence="10">The sequence shown here is derived from an EMBL/GenBank/DDBJ whole genome shotgun (WGS) entry which is preliminary data.</text>
</comment>
<organism evidence="10 11">
    <name type="scientific">Quadrisphaera setariae</name>
    <dbReference type="NCBI Taxonomy" id="2593304"/>
    <lineage>
        <taxon>Bacteria</taxon>
        <taxon>Bacillati</taxon>
        <taxon>Actinomycetota</taxon>
        <taxon>Actinomycetes</taxon>
        <taxon>Kineosporiales</taxon>
        <taxon>Kineosporiaceae</taxon>
        <taxon>Quadrisphaera</taxon>
    </lineage>
</organism>
<reference evidence="10 11" key="1">
    <citation type="submission" date="2019-07" db="EMBL/GenBank/DDBJ databases">
        <title>Quadrisphaera sp. strain DD2A genome sequencing and assembly.</title>
        <authorList>
            <person name="Kim I."/>
        </authorList>
    </citation>
    <scope>NUCLEOTIDE SEQUENCE [LARGE SCALE GENOMIC DNA]</scope>
    <source>
        <strain evidence="10 11">DD2A</strain>
    </source>
</reference>
<dbReference type="PROSITE" id="PS50156">
    <property type="entry name" value="SSD"/>
    <property type="match status" value="1"/>
</dbReference>
<dbReference type="Gene3D" id="1.20.1640.10">
    <property type="entry name" value="Multidrug efflux transporter AcrB transmembrane domain"/>
    <property type="match status" value="2"/>
</dbReference>
<accession>A0A5C8ZD88</accession>
<feature type="transmembrane region" description="Helical" evidence="8">
    <location>
        <begin position="311"/>
        <end position="339"/>
    </location>
</feature>